<dbReference type="SMART" id="SM00155">
    <property type="entry name" value="PLDc"/>
    <property type="match status" value="2"/>
</dbReference>
<feature type="active site" evidence="12">
    <location>
        <position position="401"/>
    </location>
</feature>
<dbReference type="PANTHER" id="PTHR21248:SF22">
    <property type="entry name" value="PHOSPHOLIPASE D"/>
    <property type="match status" value="1"/>
</dbReference>
<comment type="function">
    <text evidence="12">Catalyzes the reversible phosphatidyl group transfer from one phosphatidylglycerol molecule to another to form cardiolipin (CL) (diphosphatidylglycerol) and glycerol.</text>
</comment>
<dbReference type="InterPro" id="IPR022924">
    <property type="entry name" value="Cardiolipin_synthase"/>
</dbReference>
<evidence type="ECO:0000256" key="12">
    <source>
        <dbReference type="HAMAP-Rule" id="MF_01916"/>
    </source>
</evidence>
<evidence type="ECO:0000256" key="7">
    <source>
        <dbReference type="ARBA" id="ARBA00022989"/>
    </source>
</evidence>
<comment type="catalytic activity">
    <reaction evidence="12">
        <text>2 a 1,2-diacyl-sn-glycero-3-phospho-(1'-sn-glycerol) = a cardiolipin + glycerol</text>
        <dbReference type="Rhea" id="RHEA:31451"/>
        <dbReference type="ChEBI" id="CHEBI:17754"/>
        <dbReference type="ChEBI" id="CHEBI:62237"/>
        <dbReference type="ChEBI" id="CHEBI:64716"/>
    </reaction>
</comment>
<dbReference type="AlphaFoldDB" id="A0A9E2KYF7"/>
<dbReference type="EC" id="2.7.8.-" evidence="12 13"/>
<organism evidence="15 16">
    <name type="scientific">Candidatus Fusobacterium pullicola</name>
    <dbReference type="NCBI Taxonomy" id="2838601"/>
    <lineage>
        <taxon>Bacteria</taxon>
        <taxon>Fusobacteriati</taxon>
        <taxon>Fusobacteriota</taxon>
        <taxon>Fusobacteriia</taxon>
        <taxon>Fusobacteriales</taxon>
        <taxon>Fusobacteriaceae</taxon>
        <taxon>Fusobacterium</taxon>
    </lineage>
</organism>
<dbReference type="PROSITE" id="PS50035">
    <property type="entry name" value="PLD"/>
    <property type="match status" value="2"/>
</dbReference>
<evidence type="ECO:0000313" key="16">
    <source>
        <dbReference type="Proteomes" id="UP000724657"/>
    </source>
</evidence>
<evidence type="ECO:0000256" key="1">
    <source>
        <dbReference type="ARBA" id="ARBA00004651"/>
    </source>
</evidence>
<feature type="domain" description="PLD phosphodiesterase" evidence="14">
    <location>
        <begin position="394"/>
        <end position="421"/>
    </location>
</feature>
<dbReference type="CDD" id="cd09110">
    <property type="entry name" value="PLDc_CLS_1"/>
    <property type="match status" value="1"/>
</dbReference>
<evidence type="ECO:0000313" key="15">
    <source>
        <dbReference type="EMBL" id="MBU3842340.1"/>
    </source>
</evidence>
<proteinExistence type="inferred from homology"/>
<feature type="active site" evidence="12">
    <location>
        <position position="216"/>
    </location>
</feature>
<evidence type="ECO:0000256" key="3">
    <source>
        <dbReference type="ARBA" id="ARBA00022516"/>
    </source>
</evidence>
<dbReference type="PANTHER" id="PTHR21248">
    <property type="entry name" value="CARDIOLIPIN SYNTHASE"/>
    <property type="match status" value="1"/>
</dbReference>
<dbReference type="GO" id="GO:0005886">
    <property type="term" value="C:plasma membrane"/>
    <property type="evidence" value="ECO:0007669"/>
    <property type="project" value="UniProtKB-SubCell"/>
</dbReference>
<protein>
    <recommendedName>
        <fullName evidence="12 13">Cardiolipin synthase</fullName>
        <shortName evidence="12">CL synthase</shortName>
        <ecNumber evidence="12 13">2.7.8.-</ecNumber>
    </recommendedName>
</protein>
<evidence type="ECO:0000256" key="2">
    <source>
        <dbReference type="ARBA" id="ARBA00022475"/>
    </source>
</evidence>
<keyword evidence="11 12" id="KW-1208">Phospholipid metabolism</keyword>
<keyword evidence="6" id="KW-0677">Repeat</keyword>
<dbReference type="InterPro" id="IPR030874">
    <property type="entry name" value="Cardiolipin_synth_Firmi"/>
</dbReference>
<dbReference type="EMBL" id="JAHLFN010000047">
    <property type="protein sequence ID" value="MBU3842340.1"/>
    <property type="molecule type" value="Genomic_DNA"/>
</dbReference>
<comment type="similarity">
    <text evidence="12">Belongs to the phospholipase D family. Cardiolipin synthase subfamily.</text>
</comment>
<reference evidence="15" key="1">
    <citation type="journal article" date="2021" name="PeerJ">
        <title>Extensive microbial diversity within the chicken gut microbiome revealed by metagenomics and culture.</title>
        <authorList>
            <person name="Gilroy R."/>
            <person name="Ravi A."/>
            <person name="Getino M."/>
            <person name="Pursley I."/>
            <person name="Horton D.L."/>
            <person name="Alikhan N.F."/>
            <person name="Baker D."/>
            <person name="Gharbi K."/>
            <person name="Hall N."/>
            <person name="Watson M."/>
            <person name="Adriaenssens E.M."/>
            <person name="Foster-Nyarko E."/>
            <person name="Jarju S."/>
            <person name="Secka A."/>
            <person name="Antonio M."/>
            <person name="Oren A."/>
            <person name="Chaudhuri R.R."/>
            <person name="La Ragione R."/>
            <person name="Hildebrand F."/>
            <person name="Pallen M.J."/>
        </authorList>
    </citation>
    <scope>NUCLEOTIDE SEQUENCE</scope>
    <source>
        <strain evidence="15">A6-441</strain>
    </source>
</reference>
<evidence type="ECO:0000256" key="8">
    <source>
        <dbReference type="ARBA" id="ARBA00023098"/>
    </source>
</evidence>
<evidence type="ECO:0000256" key="6">
    <source>
        <dbReference type="ARBA" id="ARBA00022737"/>
    </source>
</evidence>
<feature type="active site" evidence="12">
    <location>
        <position position="221"/>
    </location>
</feature>
<dbReference type="Gene3D" id="3.30.870.10">
    <property type="entry name" value="Endonuclease Chain A"/>
    <property type="match status" value="2"/>
</dbReference>
<reference evidence="15" key="2">
    <citation type="submission" date="2021-04" db="EMBL/GenBank/DDBJ databases">
        <authorList>
            <person name="Gilroy R."/>
        </authorList>
    </citation>
    <scope>NUCLEOTIDE SEQUENCE</scope>
    <source>
        <strain evidence="15">A6-441</strain>
    </source>
</reference>
<keyword evidence="2 12" id="KW-1003">Cell membrane</keyword>
<accession>A0A9E2KYF7</accession>
<gene>
    <name evidence="15" type="primary">cls</name>
    <name evidence="15" type="ORF">IAA47_05080</name>
</gene>
<comment type="caution">
    <text evidence="15">The sequence shown here is derived from an EMBL/GenBank/DDBJ whole genome shotgun (WGS) entry which is preliminary data.</text>
</comment>
<dbReference type="GO" id="GO:0032049">
    <property type="term" value="P:cardiolipin biosynthetic process"/>
    <property type="evidence" value="ECO:0007669"/>
    <property type="project" value="UniProtKB-UniRule"/>
</dbReference>
<keyword evidence="10 12" id="KW-0594">Phospholipid biosynthesis</keyword>
<evidence type="ECO:0000256" key="4">
    <source>
        <dbReference type="ARBA" id="ARBA00022679"/>
    </source>
</evidence>
<dbReference type="NCBIfam" id="TIGR04265">
    <property type="entry name" value="bac_cardiolipin"/>
    <property type="match status" value="1"/>
</dbReference>
<dbReference type="Proteomes" id="UP000724657">
    <property type="component" value="Unassembled WGS sequence"/>
</dbReference>
<name>A0A9E2KYF7_9FUSO</name>
<keyword evidence="7 12" id="KW-1133">Transmembrane helix</keyword>
<keyword evidence="9 12" id="KW-0472">Membrane</keyword>
<dbReference type="CDD" id="cd09112">
    <property type="entry name" value="PLDc_CLS_2"/>
    <property type="match status" value="1"/>
</dbReference>
<evidence type="ECO:0000259" key="14">
    <source>
        <dbReference type="PROSITE" id="PS50035"/>
    </source>
</evidence>
<evidence type="ECO:0000256" key="10">
    <source>
        <dbReference type="ARBA" id="ARBA00023209"/>
    </source>
</evidence>
<dbReference type="SUPFAM" id="SSF56024">
    <property type="entry name" value="Phospholipase D/nuclease"/>
    <property type="match status" value="2"/>
</dbReference>
<keyword evidence="8 12" id="KW-0443">Lipid metabolism</keyword>
<dbReference type="HAMAP" id="MF_01916">
    <property type="entry name" value="Cardiolipin_synth_Cls"/>
    <property type="match status" value="1"/>
</dbReference>
<dbReference type="Pfam" id="PF13091">
    <property type="entry name" value="PLDc_2"/>
    <property type="match status" value="2"/>
</dbReference>
<comment type="subcellular location">
    <subcellularLocation>
        <location evidence="1 12">Cell membrane</location>
        <topology evidence="1 12">Multi-pass membrane protein</topology>
    </subcellularLocation>
</comment>
<dbReference type="Pfam" id="PF13396">
    <property type="entry name" value="PLDc_N"/>
    <property type="match status" value="1"/>
</dbReference>
<feature type="active site" evidence="12">
    <location>
        <position position="406"/>
    </location>
</feature>
<feature type="active site" evidence="12">
    <location>
        <position position="399"/>
    </location>
</feature>
<feature type="domain" description="PLD phosphodiesterase" evidence="14">
    <location>
        <begin position="209"/>
        <end position="236"/>
    </location>
</feature>
<feature type="transmembrane region" description="Helical" evidence="12">
    <location>
        <begin position="7"/>
        <end position="26"/>
    </location>
</feature>
<feature type="transmembrane region" description="Helical" evidence="12">
    <location>
        <begin position="32"/>
        <end position="55"/>
    </location>
</feature>
<evidence type="ECO:0000256" key="11">
    <source>
        <dbReference type="ARBA" id="ARBA00023264"/>
    </source>
</evidence>
<evidence type="ECO:0000256" key="9">
    <source>
        <dbReference type="ARBA" id="ARBA00023136"/>
    </source>
</evidence>
<sequence>MEILFNFFRDYIVFINIIFVVIIVLLERRNPLFTLFWIVLLVLAPYVGFIAYLFFGLSFRKKRVVNEYYKWKFLYSREILGFSQHKELMRWEQLISYVEVSSKNKLTSLNITDIFIDGNKFFDSVINDLMEAKESIAMEYFIFRNDELGKKIADVLKRKAQEGVEVRVIVDGAGGYSRKMLRELNHFGVKTGIFFPSHFPFFKIANLRANYRDHRKLCLIDKKLGYISGFNIGDEYLGKGRLGYWRDTGLRIFGEACLELEQEFYFSWNIVKNEKILLKKEYKYNKEVLEKLIETKGRHTGHIQVVSSGPNYQFRTIRDNALKLIMEAQKYIYIQTPYFVPDDSILDALKIAALSGVKIKIMIPSKPDHFFIYWVNQYFVGELLDFGVEVYKYNNGFIHSKLIIVDDEVITTGTANFDYRSFYQNFEINVNIYEKDVATTFREIFHEDIKLSSKLLRSEYSKRGYYIKFKESVCRLLAPIM</sequence>
<evidence type="ECO:0000256" key="5">
    <source>
        <dbReference type="ARBA" id="ARBA00022692"/>
    </source>
</evidence>
<dbReference type="InterPro" id="IPR025202">
    <property type="entry name" value="PLD-like_dom"/>
</dbReference>
<feature type="active site" evidence="12">
    <location>
        <position position="214"/>
    </location>
</feature>
<dbReference type="InterPro" id="IPR001736">
    <property type="entry name" value="PLipase_D/transphosphatidylase"/>
</dbReference>
<dbReference type="InterPro" id="IPR027379">
    <property type="entry name" value="CLS_N"/>
</dbReference>
<evidence type="ECO:0000256" key="13">
    <source>
        <dbReference type="NCBIfam" id="TIGR04265"/>
    </source>
</evidence>
<keyword evidence="3 12" id="KW-0444">Lipid biosynthesis</keyword>
<keyword evidence="4 12" id="KW-0808">Transferase</keyword>
<dbReference type="GO" id="GO:0008808">
    <property type="term" value="F:cardiolipin synthase activity"/>
    <property type="evidence" value="ECO:0007669"/>
    <property type="project" value="UniProtKB-UniRule"/>
</dbReference>
<keyword evidence="5 12" id="KW-0812">Transmembrane</keyword>